<dbReference type="InterPro" id="IPR001890">
    <property type="entry name" value="RNA-binding_CRM"/>
</dbReference>
<dbReference type="EMBL" id="JACSNV010000001">
    <property type="protein sequence ID" value="MBM6876545.1"/>
    <property type="molecule type" value="Genomic_DNA"/>
</dbReference>
<feature type="domain" description="CRM" evidence="3">
    <location>
        <begin position="1"/>
        <end position="96"/>
    </location>
</feature>
<dbReference type="PANTHER" id="PTHR40065:SF3">
    <property type="entry name" value="RNA-BINDING PROTEIN YHBY"/>
    <property type="match status" value="1"/>
</dbReference>
<organism evidence="4 5">
    <name type="scientific">Anaerotignum lactatifermentans</name>
    <dbReference type="NCBI Taxonomy" id="160404"/>
    <lineage>
        <taxon>Bacteria</taxon>
        <taxon>Bacillati</taxon>
        <taxon>Bacillota</taxon>
        <taxon>Clostridia</taxon>
        <taxon>Lachnospirales</taxon>
        <taxon>Anaerotignaceae</taxon>
        <taxon>Anaerotignum</taxon>
    </lineage>
</organism>
<reference evidence="4 5" key="1">
    <citation type="journal article" date="2021" name="Sci. Rep.">
        <title>The distribution of antibiotic resistance genes in chicken gut microbiota commensals.</title>
        <authorList>
            <person name="Juricova H."/>
            <person name="Matiasovicova J."/>
            <person name="Kubasova T."/>
            <person name="Cejkova D."/>
            <person name="Rychlik I."/>
        </authorList>
    </citation>
    <scope>NUCLEOTIDE SEQUENCE [LARGE SCALE GENOMIC DNA]</scope>
    <source>
        <strain evidence="4 5">An431b</strain>
    </source>
</reference>
<dbReference type="InterPro" id="IPR035920">
    <property type="entry name" value="YhbY-like_sf"/>
</dbReference>
<evidence type="ECO:0000313" key="4">
    <source>
        <dbReference type="EMBL" id="MBM6876545.1"/>
    </source>
</evidence>
<dbReference type="RefSeq" id="WP_205132538.1">
    <property type="nucleotide sequence ID" value="NZ_JACSNT010000001.1"/>
</dbReference>
<sequence>MLTSKQRAFLRSMANGTDAIFQVGKNGVTPELRDAVHNALEARELVKISVLDNNLLGAAEAAEMLASRTGAEIVQVIGNKFVLFRRSKTKPVIDLPAAKK</sequence>
<proteinExistence type="predicted"/>
<evidence type="ECO:0000259" key="3">
    <source>
        <dbReference type="PROSITE" id="PS51295"/>
    </source>
</evidence>
<dbReference type="PANTHER" id="PTHR40065">
    <property type="entry name" value="RNA-BINDING PROTEIN YHBY"/>
    <property type="match status" value="1"/>
</dbReference>
<evidence type="ECO:0000256" key="2">
    <source>
        <dbReference type="PROSITE-ProRule" id="PRU00626"/>
    </source>
</evidence>
<dbReference type="Gene3D" id="3.30.110.60">
    <property type="entry name" value="YhbY-like"/>
    <property type="match status" value="1"/>
</dbReference>
<dbReference type="Proteomes" id="UP000729290">
    <property type="component" value="Unassembled WGS sequence"/>
</dbReference>
<comment type="caution">
    <text evidence="4">The sequence shown here is derived from an EMBL/GenBank/DDBJ whole genome shotgun (WGS) entry which is preliminary data.</text>
</comment>
<name>A0ABS2G5V5_9FIRM</name>
<dbReference type="Pfam" id="PF01985">
    <property type="entry name" value="CRS1_YhbY"/>
    <property type="match status" value="1"/>
</dbReference>
<dbReference type="SUPFAM" id="SSF75471">
    <property type="entry name" value="YhbY-like"/>
    <property type="match status" value="1"/>
</dbReference>
<evidence type="ECO:0000313" key="5">
    <source>
        <dbReference type="Proteomes" id="UP000729290"/>
    </source>
</evidence>
<keyword evidence="1 2" id="KW-0694">RNA-binding</keyword>
<gene>
    <name evidence="4" type="ORF">H9X83_00010</name>
</gene>
<dbReference type="SMART" id="SM01103">
    <property type="entry name" value="CRS1_YhbY"/>
    <property type="match status" value="1"/>
</dbReference>
<keyword evidence="5" id="KW-1185">Reference proteome</keyword>
<dbReference type="InterPro" id="IPR051925">
    <property type="entry name" value="RNA-binding_domain"/>
</dbReference>
<accession>A0ABS2G5V5</accession>
<dbReference type="PROSITE" id="PS51295">
    <property type="entry name" value="CRM"/>
    <property type="match status" value="1"/>
</dbReference>
<evidence type="ECO:0000256" key="1">
    <source>
        <dbReference type="ARBA" id="ARBA00022884"/>
    </source>
</evidence>
<protein>
    <submittedName>
        <fullName evidence="4">YhbY family RNA-binding protein</fullName>
    </submittedName>
</protein>